<accession>A0A5B7KI49</accession>
<feature type="compositionally biased region" description="Pro residues" evidence="1">
    <location>
        <begin position="1"/>
        <end position="11"/>
    </location>
</feature>
<keyword evidence="3" id="KW-1185">Reference proteome</keyword>
<feature type="region of interest" description="Disordered" evidence="1">
    <location>
        <begin position="1"/>
        <end position="63"/>
    </location>
</feature>
<dbReference type="AlphaFoldDB" id="A0A5B7KI49"/>
<evidence type="ECO:0000313" key="2">
    <source>
        <dbReference type="EMBL" id="MPD04265.1"/>
    </source>
</evidence>
<comment type="caution">
    <text evidence="2">The sequence shown here is derived from an EMBL/GenBank/DDBJ whole genome shotgun (WGS) entry which is preliminary data.</text>
</comment>
<protein>
    <submittedName>
        <fullName evidence="2">Uncharacterized protein</fullName>
    </submittedName>
</protein>
<gene>
    <name evidence="2" type="ORF">E2C01_099943</name>
</gene>
<dbReference type="EMBL" id="VSRR010140202">
    <property type="protein sequence ID" value="MPD04265.1"/>
    <property type="molecule type" value="Genomic_DNA"/>
</dbReference>
<evidence type="ECO:0000313" key="3">
    <source>
        <dbReference type="Proteomes" id="UP000324222"/>
    </source>
</evidence>
<sequence length="79" mass="8834">MPQPHPVPQPAPDFKTRQELLGSRAPSRQSGETGDHMEPLPTLARPVTHPAPASQRPHDSYVAREESCRCCFQLSIHRI</sequence>
<evidence type="ECO:0000256" key="1">
    <source>
        <dbReference type="SAM" id="MobiDB-lite"/>
    </source>
</evidence>
<reference evidence="2 3" key="1">
    <citation type="submission" date="2019-05" db="EMBL/GenBank/DDBJ databases">
        <title>Another draft genome of Portunus trituberculatus and its Hox gene families provides insights of decapod evolution.</title>
        <authorList>
            <person name="Jeong J.-H."/>
            <person name="Song I."/>
            <person name="Kim S."/>
            <person name="Choi T."/>
            <person name="Kim D."/>
            <person name="Ryu S."/>
            <person name="Kim W."/>
        </authorList>
    </citation>
    <scope>NUCLEOTIDE SEQUENCE [LARGE SCALE GENOMIC DNA]</scope>
    <source>
        <tissue evidence="2">Muscle</tissue>
    </source>
</reference>
<dbReference type="Proteomes" id="UP000324222">
    <property type="component" value="Unassembled WGS sequence"/>
</dbReference>
<name>A0A5B7KI49_PORTR</name>
<organism evidence="2 3">
    <name type="scientific">Portunus trituberculatus</name>
    <name type="common">Swimming crab</name>
    <name type="synonym">Neptunus trituberculatus</name>
    <dbReference type="NCBI Taxonomy" id="210409"/>
    <lineage>
        <taxon>Eukaryota</taxon>
        <taxon>Metazoa</taxon>
        <taxon>Ecdysozoa</taxon>
        <taxon>Arthropoda</taxon>
        <taxon>Crustacea</taxon>
        <taxon>Multicrustacea</taxon>
        <taxon>Malacostraca</taxon>
        <taxon>Eumalacostraca</taxon>
        <taxon>Eucarida</taxon>
        <taxon>Decapoda</taxon>
        <taxon>Pleocyemata</taxon>
        <taxon>Brachyura</taxon>
        <taxon>Eubrachyura</taxon>
        <taxon>Portunoidea</taxon>
        <taxon>Portunidae</taxon>
        <taxon>Portuninae</taxon>
        <taxon>Portunus</taxon>
    </lineage>
</organism>
<proteinExistence type="predicted"/>